<keyword evidence="2" id="KW-1185">Reference proteome</keyword>
<dbReference type="RefSeq" id="WP_015328136.1">
    <property type="nucleotide sequence ID" value="NC_019978.1"/>
</dbReference>
<dbReference type="InterPro" id="IPR020256">
    <property type="entry name" value="Spore_coat_CotJA"/>
</dbReference>
<evidence type="ECO:0000313" key="1">
    <source>
        <dbReference type="EMBL" id="AGB42424.1"/>
    </source>
</evidence>
<accession>L0KDH7</accession>
<dbReference type="KEGG" id="hhl:Halha_2550"/>
<sequence>MDYRDNFGDEPWELKLAQAYIPFQVYNQAYELEEALKKGTLFPELYFPYHKQR</sequence>
<dbReference type="OrthoDB" id="9800571at2"/>
<dbReference type="eggNOG" id="ENOG5033B4S">
    <property type="taxonomic scope" value="Bacteria"/>
</dbReference>
<dbReference type="HOGENOM" id="CLU_165298_3_1_9"/>
<organism evidence="1 2">
    <name type="scientific">Halobacteroides halobius (strain ATCC 35273 / DSM 5150 / MD-1)</name>
    <dbReference type="NCBI Taxonomy" id="748449"/>
    <lineage>
        <taxon>Bacteria</taxon>
        <taxon>Bacillati</taxon>
        <taxon>Bacillota</taxon>
        <taxon>Clostridia</taxon>
        <taxon>Halanaerobiales</taxon>
        <taxon>Halobacteroidaceae</taxon>
        <taxon>Halobacteroides</taxon>
    </lineage>
</organism>
<evidence type="ECO:0000313" key="2">
    <source>
        <dbReference type="Proteomes" id="UP000010880"/>
    </source>
</evidence>
<dbReference type="STRING" id="748449.Halha_2550"/>
<dbReference type="AlphaFoldDB" id="L0KDH7"/>
<protein>
    <submittedName>
        <fullName evidence="1">Spore coat associated protein JA (CotJA)</fullName>
    </submittedName>
</protein>
<gene>
    <name evidence="1" type="ordered locus">Halha_2550</name>
</gene>
<dbReference type="EMBL" id="CP003359">
    <property type="protein sequence ID" value="AGB42424.1"/>
    <property type="molecule type" value="Genomic_DNA"/>
</dbReference>
<name>L0KDH7_HALHC</name>
<dbReference type="Pfam" id="PF11007">
    <property type="entry name" value="CotJA"/>
    <property type="match status" value="1"/>
</dbReference>
<dbReference type="Proteomes" id="UP000010880">
    <property type="component" value="Chromosome"/>
</dbReference>
<proteinExistence type="predicted"/>
<reference evidence="2" key="1">
    <citation type="submission" date="2012-02" db="EMBL/GenBank/DDBJ databases">
        <title>The complete genome of Halobacteroides halobius DSM 5150.</title>
        <authorList>
            <person name="Lucas S."/>
            <person name="Copeland A."/>
            <person name="Lapidus A."/>
            <person name="Glavina del Rio T."/>
            <person name="Dalin E."/>
            <person name="Tice H."/>
            <person name="Bruce D."/>
            <person name="Goodwin L."/>
            <person name="Pitluck S."/>
            <person name="Peters L."/>
            <person name="Mikhailova N."/>
            <person name="Gu W."/>
            <person name="Kyrpides N."/>
            <person name="Mavromatis K."/>
            <person name="Ivanova N."/>
            <person name="Brettin T."/>
            <person name="Detter J.C."/>
            <person name="Han C."/>
            <person name="Larimer F."/>
            <person name="Land M."/>
            <person name="Hauser L."/>
            <person name="Markowitz V."/>
            <person name="Cheng J.-F."/>
            <person name="Hugenholtz P."/>
            <person name="Woyke T."/>
            <person name="Wu D."/>
            <person name="Tindall B."/>
            <person name="Pomrenke H."/>
            <person name="Brambilla E."/>
            <person name="Klenk H.-P."/>
            <person name="Eisen J.A."/>
        </authorList>
    </citation>
    <scope>NUCLEOTIDE SEQUENCE [LARGE SCALE GENOMIC DNA]</scope>
    <source>
        <strain evidence="2">ATCC 35273 / DSM 5150 / MD-1</strain>
    </source>
</reference>